<dbReference type="EMBL" id="CAXDID020000563">
    <property type="protein sequence ID" value="CAL6103166.1"/>
    <property type="molecule type" value="Genomic_DNA"/>
</dbReference>
<evidence type="ECO:0000313" key="4">
    <source>
        <dbReference type="Proteomes" id="UP001642409"/>
    </source>
</evidence>
<feature type="coiled-coil region" evidence="1">
    <location>
        <begin position="115"/>
        <end position="182"/>
    </location>
</feature>
<dbReference type="Proteomes" id="UP001642409">
    <property type="component" value="Unassembled WGS sequence"/>
</dbReference>
<reference evidence="2" key="1">
    <citation type="submission" date="2023-06" db="EMBL/GenBank/DDBJ databases">
        <authorList>
            <person name="Kurt Z."/>
        </authorList>
    </citation>
    <scope>NUCLEOTIDE SEQUENCE</scope>
</reference>
<protein>
    <submittedName>
        <fullName evidence="3">Hypothetical_protein</fullName>
    </submittedName>
</protein>
<proteinExistence type="predicted"/>
<evidence type="ECO:0000256" key="1">
    <source>
        <dbReference type="SAM" id="Coils"/>
    </source>
</evidence>
<feature type="coiled-coil region" evidence="1">
    <location>
        <begin position="268"/>
        <end position="396"/>
    </location>
</feature>
<name>A0AA86VNW4_9EUKA</name>
<evidence type="ECO:0000313" key="2">
    <source>
        <dbReference type="EMBL" id="CAI9971803.1"/>
    </source>
</evidence>
<keyword evidence="4" id="KW-1185">Reference proteome</keyword>
<dbReference type="AlphaFoldDB" id="A0AA86VNW4"/>
<comment type="caution">
    <text evidence="2">The sequence shown here is derived from an EMBL/GenBank/DDBJ whole genome shotgun (WGS) entry which is preliminary data.</text>
</comment>
<reference evidence="3 4" key="2">
    <citation type="submission" date="2024-07" db="EMBL/GenBank/DDBJ databases">
        <authorList>
            <person name="Akdeniz Z."/>
        </authorList>
    </citation>
    <scope>NUCLEOTIDE SEQUENCE [LARGE SCALE GENOMIC DNA]</scope>
</reference>
<gene>
    <name evidence="2" type="ORF">HINF_LOCUS59448</name>
    <name evidence="3" type="ORF">HINF_LOCUS72014</name>
</gene>
<keyword evidence="1" id="KW-0175">Coiled coil</keyword>
<evidence type="ECO:0000313" key="3">
    <source>
        <dbReference type="EMBL" id="CAL6103166.1"/>
    </source>
</evidence>
<accession>A0AA86VNW4</accession>
<organism evidence="2">
    <name type="scientific">Hexamita inflata</name>
    <dbReference type="NCBI Taxonomy" id="28002"/>
    <lineage>
        <taxon>Eukaryota</taxon>
        <taxon>Metamonada</taxon>
        <taxon>Diplomonadida</taxon>
        <taxon>Hexamitidae</taxon>
        <taxon>Hexamitinae</taxon>
        <taxon>Hexamita</taxon>
    </lineage>
</organism>
<dbReference type="EMBL" id="CATOUU010001098">
    <property type="protein sequence ID" value="CAI9971803.1"/>
    <property type="molecule type" value="Genomic_DNA"/>
</dbReference>
<sequence length="401" mass="48189">MEELFEIHNQSNTSIYTNVKSKYDFQQVYDFAPVQQIENCEHIRKLQATALYYQDQCKRLCQIASSQDTQVLESQIKNLKGEKYEIQQKVDKLKVVYQDEHQKYKNKIMMLTQQQEFEQIKQKQLNQKLQEKEDENQRLKQIIDQQQSQFDQRLIQEQQRLIQQFTAELEIQQEATQKMRNETIQLNTTIEQLNEAQSILQCENLNAQRMLEFQKQKYLDDIQQYRDQEAKKPLNKVILQTSMIAQTAQITKQVNSEKFLLIQLTDKHEKLQLQYNSQNQIIASLKQENRNLINQRTKLEAELQQFNNAQLYKTQVPKQSKGELTENQLKHIIEQQKLEINKLRSQKQYVFEPIRNETNQEELKLVQLLDQEKNKSRFYQIKIESLNKQIESLQMKIIKRK</sequence>